<dbReference type="OrthoDB" id="2548453at2"/>
<proteinExistence type="predicted"/>
<dbReference type="GO" id="GO:0032259">
    <property type="term" value="P:methylation"/>
    <property type="evidence" value="ECO:0007669"/>
    <property type="project" value="UniProtKB-KW"/>
</dbReference>
<name>A0A366FPC9_9HYPH</name>
<gene>
    <name evidence="1" type="ORF">DFR50_107180</name>
</gene>
<sequence length="348" mass="39614">MESSDGDTHDTDLNEKLLILQRLVNNYGQPNPSVINAIARDLDFIKLNIKFFGYELATRMAEALPPRSIPAPIEHPLTWKPTTQADLESDWAAYWLNELKIGFIYHRKLWEIVYLLQALHNYRLIRPGARGLGFGCGNEPFPSYFANAGVNVTITDLEPSNRQSIGWAETGQHASTLESSFVASLVKRDDFLNFAELIYVDMNHIPNTLREYDFCWSICALEHLGSIEKGLAFVENAMDTLRPGGVAVHTTEFNFYDDNTTIDNWGCVFFQRKHFLDLANRLRAKGYEIPEVSFDLGSGPLDRFIDLPPYSHQVSQDVRKMWITEQHLKLAHDGVASTCYGLIIRKPM</sequence>
<dbReference type="EMBL" id="QNRK01000007">
    <property type="protein sequence ID" value="RBP15910.1"/>
    <property type="molecule type" value="Genomic_DNA"/>
</dbReference>
<comment type="caution">
    <text evidence="1">The sequence shown here is derived from an EMBL/GenBank/DDBJ whole genome shotgun (WGS) entry which is preliminary data.</text>
</comment>
<dbReference type="RefSeq" id="WP_113888718.1">
    <property type="nucleotide sequence ID" value="NZ_QNRK01000007.1"/>
</dbReference>
<keyword evidence="1" id="KW-0489">Methyltransferase</keyword>
<reference evidence="1 2" key="1">
    <citation type="submission" date="2018-06" db="EMBL/GenBank/DDBJ databases">
        <title>Genomic Encyclopedia of Type Strains, Phase IV (KMG-IV): sequencing the most valuable type-strain genomes for metagenomic binning, comparative biology and taxonomic classification.</title>
        <authorList>
            <person name="Goeker M."/>
        </authorList>
    </citation>
    <scope>NUCLEOTIDE SEQUENCE [LARGE SCALE GENOMIC DNA]</scope>
    <source>
        <strain evidence="1 2">DSM 24875</strain>
    </source>
</reference>
<keyword evidence="2" id="KW-1185">Reference proteome</keyword>
<accession>A0A366FPC9</accession>
<evidence type="ECO:0000313" key="2">
    <source>
        <dbReference type="Proteomes" id="UP000253529"/>
    </source>
</evidence>
<dbReference type="InterPro" id="IPR029063">
    <property type="entry name" value="SAM-dependent_MTases_sf"/>
</dbReference>
<dbReference type="GO" id="GO:0008168">
    <property type="term" value="F:methyltransferase activity"/>
    <property type="evidence" value="ECO:0007669"/>
    <property type="project" value="UniProtKB-KW"/>
</dbReference>
<organism evidence="1 2">
    <name type="scientific">Roseiarcus fermentans</name>
    <dbReference type="NCBI Taxonomy" id="1473586"/>
    <lineage>
        <taxon>Bacteria</taxon>
        <taxon>Pseudomonadati</taxon>
        <taxon>Pseudomonadota</taxon>
        <taxon>Alphaproteobacteria</taxon>
        <taxon>Hyphomicrobiales</taxon>
        <taxon>Roseiarcaceae</taxon>
        <taxon>Roseiarcus</taxon>
    </lineage>
</organism>
<dbReference type="AlphaFoldDB" id="A0A366FPC9"/>
<dbReference type="Gene3D" id="3.40.50.150">
    <property type="entry name" value="Vaccinia Virus protein VP39"/>
    <property type="match status" value="1"/>
</dbReference>
<dbReference type="SUPFAM" id="SSF53335">
    <property type="entry name" value="S-adenosyl-L-methionine-dependent methyltransferases"/>
    <property type="match status" value="1"/>
</dbReference>
<evidence type="ECO:0000313" key="1">
    <source>
        <dbReference type="EMBL" id="RBP15910.1"/>
    </source>
</evidence>
<keyword evidence="1" id="KW-0808">Transferase</keyword>
<dbReference type="Pfam" id="PF13489">
    <property type="entry name" value="Methyltransf_23"/>
    <property type="match status" value="1"/>
</dbReference>
<protein>
    <submittedName>
        <fullName evidence="1">Methyltransferase family protein</fullName>
    </submittedName>
</protein>
<dbReference type="Proteomes" id="UP000253529">
    <property type="component" value="Unassembled WGS sequence"/>
</dbReference>